<evidence type="ECO:0000256" key="1">
    <source>
        <dbReference type="SAM" id="MobiDB-lite"/>
    </source>
</evidence>
<protein>
    <submittedName>
        <fullName evidence="2">Histidine kinase</fullName>
    </submittedName>
</protein>
<feature type="region of interest" description="Disordered" evidence="1">
    <location>
        <begin position="198"/>
        <end position="227"/>
    </location>
</feature>
<dbReference type="RefSeq" id="WP_027846946.1">
    <property type="nucleotide sequence ID" value="NZ_LMTZ01000157.1"/>
</dbReference>
<dbReference type="GO" id="GO:0016301">
    <property type="term" value="F:kinase activity"/>
    <property type="evidence" value="ECO:0007669"/>
    <property type="project" value="UniProtKB-KW"/>
</dbReference>
<keyword evidence="3" id="KW-1185">Reference proteome</keyword>
<proteinExistence type="predicted"/>
<feature type="compositionally biased region" description="Basic and acidic residues" evidence="1">
    <location>
        <begin position="199"/>
        <end position="208"/>
    </location>
</feature>
<name>A0A0V7ZCY7_9CYAN</name>
<reference evidence="2 3" key="1">
    <citation type="journal article" date="2015" name="Genome Announc.">
        <title>Draft Genome of the Euendolithic (true boring) Cyanobacterium Mastigocoleus testarum strain BC008.</title>
        <authorList>
            <person name="Guida B.S."/>
            <person name="Garcia-Pichel F."/>
        </authorList>
    </citation>
    <scope>NUCLEOTIDE SEQUENCE [LARGE SCALE GENOMIC DNA]</scope>
    <source>
        <strain evidence="2 3">BC008</strain>
    </source>
</reference>
<dbReference type="OrthoDB" id="508829at2"/>
<dbReference type="Gene3D" id="1.20.120.20">
    <property type="entry name" value="Apolipoprotein"/>
    <property type="match status" value="1"/>
</dbReference>
<accession>A0A0V7ZCY7</accession>
<evidence type="ECO:0000313" key="2">
    <source>
        <dbReference type="EMBL" id="KST62416.1"/>
    </source>
</evidence>
<keyword evidence="2" id="KW-0808">Transferase</keyword>
<dbReference type="EMBL" id="LMTZ01000157">
    <property type="protein sequence ID" value="KST62416.1"/>
    <property type="molecule type" value="Genomic_DNA"/>
</dbReference>
<dbReference type="SUPFAM" id="SSF58113">
    <property type="entry name" value="Apolipoprotein A-I"/>
    <property type="match status" value="1"/>
</dbReference>
<organism evidence="2 3">
    <name type="scientific">Mastigocoleus testarum BC008</name>
    <dbReference type="NCBI Taxonomy" id="371196"/>
    <lineage>
        <taxon>Bacteria</taxon>
        <taxon>Bacillati</taxon>
        <taxon>Cyanobacteriota</taxon>
        <taxon>Cyanophyceae</taxon>
        <taxon>Nostocales</taxon>
        <taxon>Hapalosiphonaceae</taxon>
        <taxon>Mastigocoleus</taxon>
    </lineage>
</organism>
<dbReference type="AlphaFoldDB" id="A0A0V7ZCY7"/>
<comment type="caution">
    <text evidence="2">The sequence shown here is derived from an EMBL/GenBank/DDBJ whole genome shotgun (WGS) entry which is preliminary data.</text>
</comment>
<evidence type="ECO:0000313" key="3">
    <source>
        <dbReference type="Proteomes" id="UP000053372"/>
    </source>
</evidence>
<dbReference type="Proteomes" id="UP000053372">
    <property type="component" value="Unassembled WGS sequence"/>
</dbReference>
<keyword evidence="2" id="KW-0418">Kinase</keyword>
<sequence length="254" mass="28719">MSDSVKDKIKTDLEKVKEEGKFRSERIKEIFSSAISQAVSEFKEGSGELSSIVRDTFTTLLENLKEKGQTTKEEVTASVEGLIEGISQSRRQTIAQTQSEIQKLQAKLDEDEKQLQSDVDGALTQIEVASQETSSDVRSTVKTVVNNLKNSEEVTLMKKRYAQLQAELSVLQANLAARYGEPYEEVKQHLDNAKTWYENTKEESEKKGSTLLETKQTEFENKMSEAGAAVARKEKELKRILKELWHSLTHSQKN</sequence>
<gene>
    <name evidence="2" type="ORF">BC008_09620</name>
</gene>